<feature type="chain" id="PRO_5027976400" evidence="1">
    <location>
        <begin position="27"/>
        <end position="102"/>
    </location>
</feature>
<comment type="caution">
    <text evidence="2">The sequence shown here is derived from an EMBL/GenBank/DDBJ whole genome shotgun (WGS) entry which is preliminary data.</text>
</comment>
<keyword evidence="1" id="KW-0732">Signal</keyword>
<protein>
    <submittedName>
        <fullName evidence="2">Uncharacterized protein</fullName>
    </submittedName>
</protein>
<proteinExistence type="predicted"/>
<evidence type="ECO:0000313" key="2">
    <source>
        <dbReference type="EMBL" id="HGF33832.1"/>
    </source>
</evidence>
<dbReference type="AlphaFoldDB" id="A0A7C3ZAZ7"/>
<organism evidence="2">
    <name type="scientific">Desulfobacca acetoxidans</name>
    <dbReference type="NCBI Taxonomy" id="60893"/>
    <lineage>
        <taxon>Bacteria</taxon>
        <taxon>Pseudomonadati</taxon>
        <taxon>Thermodesulfobacteriota</taxon>
        <taxon>Desulfobaccia</taxon>
        <taxon>Desulfobaccales</taxon>
        <taxon>Desulfobaccaceae</taxon>
        <taxon>Desulfobacca</taxon>
    </lineage>
</organism>
<evidence type="ECO:0000256" key="1">
    <source>
        <dbReference type="SAM" id="SignalP"/>
    </source>
</evidence>
<reference evidence="2" key="1">
    <citation type="journal article" date="2020" name="mSystems">
        <title>Genome- and Community-Level Interaction Insights into Carbon Utilization and Element Cycling Functions of Hydrothermarchaeota in Hydrothermal Sediment.</title>
        <authorList>
            <person name="Zhou Z."/>
            <person name="Liu Y."/>
            <person name="Xu W."/>
            <person name="Pan J."/>
            <person name="Luo Z.H."/>
            <person name="Li M."/>
        </authorList>
    </citation>
    <scope>NUCLEOTIDE SEQUENCE [LARGE SCALE GENOMIC DNA]</scope>
    <source>
        <strain evidence="2">SpSt-897</strain>
    </source>
</reference>
<sequence length="102" mass="11884">MNLRRWSSLILLTGLILAWSPLGALADPPHPHHGWYGPKHYRHQKHVHGWKEPYRHHVYHVYEAPPRVTYVPPVHPLIGLPYQQPYYSPPPPGLSGTIQYNF</sequence>
<accession>A0A7C3ZAZ7</accession>
<feature type="signal peptide" evidence="1">
    <location>
        <begin position="1"/>
        <end position="26"/>
    </location>
</feature>
<dbReference type="EMBL" id="DTMF01000144">
    <property type="protein sequence ID" value="HGF33832.1"/>
    <property type="molecule type" value="Genomic_DNA"/>
</dbReference>
<name>A0A7C3ZAZ7_9BACT</name>
<gene>
    <name evidence="2" type="ORF">ENW96_05510</name>
</gene>